<proteinExistence type="predicted"/>
<evidence type="ECO:0000313" key="2">
    <source>
        <dbReference type="EMBL" id="THC98011.1"/>
    </source>
</evidence>
<reference evidence="2 3" key="1">
    <citation type="submission" date="2019-03" db="EMBL/GenBank/DDBJ databases">
        <title>The genome sequence of a newly discovered highly antifungal drug resistant Aspergillus species, Aspergillus tanneri NIH 1004.</title>
        <authorList>
            <person name="Mounaud S."/>
            <person name="Singh I."/>
            <person name="Joardar V."/>
            <person name="Pakala S."/>
            <person name="Pakala S."/>
            <person name="Venepally P."/>
            <person name="Hoover J."/>
            <person name="Nierman W."/>
            <person name="Chung J."/>
            <person name="Losada L."/>
        </authorList>
    </citation>
    <scope>NUCLEOTIDE SEQUENCE [LARGE SCALE GENOMIC DNA]</scope>
    <source>
        <strain evidence="2 3">NIH1004</strain>
    </source>
</reference>
<keyword evidence="3" id="KW-1185">Reference proteome</keyword>
<feature type="compositionally biased region" description="Basic and acidic residues" evidence="1">
    <location>
        <begin position="12"/>
        <end position="31"/>
    </location>
</feature>
<evidence type="ECO:0000313" key="3">
    <source>
        <dbReference type="Proteomes" id="UP000308092"/>
    </source>
</evidence>
<name>A0A4S3JU23_9EURO</name>
<gene>
    <name evidence="2" type="ORF">EYZ11_002513</name>
</gene>
<evidence type="ECO:0000256" key="1">
    <source>
        <dbReference type="SAM" id="MobiDB-lite"/>
    </source>
</evidence>
<protein>
    <submittedName>
        <fullName evidence="2">Uncharacterized protein</fullName>
    </submittedName>
</protein>
<organism evidence="2 3">
    <name type="scientific">Aspergillus tanneri</name>
    <dbReference type="NCBI Taxonomy" id="1220188"/>
    <lineage>
        <taxon>Eukaryota</taxon>
        <taxon>Fungi</taxon>
        <taxon>Dikarya</taxon>
        <taxon>Ascomycota</taxon>
        <taxon>Pezizomycotina</taxon>
        <taxon>Eurotiomycetes</taxon>
        <taxon>Eurotiomycetidae</taxon>
        <taxon>Eurotiales</taxon>
        <taxon>Aspergillaceae</taxon>
        <taxon>Aspergillus</taxon>
        <taxon>Aspergillus subgen. Circumdati</taxon>
    </lineage>
</organism>
<dbReference type="EMBL" id="SOSA01000056">
    <property type="protein sequence ID" value="THC98011.1"/>
    <property type="molecule type" value="Genomic_DNA"/>
</dbReference>
<feature type="region of interest" description="Disordered" evidence="1">
    <location>
        <begin position="1"/>
        <end position="31"/>
    </location>
</feature>
<sequence length="31" mass="3601">MAVMGVNQADSEDSRWIDRPLSDNEETKYNE</sequence>
<accession>A0A4S3JU23</accession>
<dbReference type="VEuPathDB" id="FungiDB:EYZ11_002513"/>
<dbReference type="AlphaFoldDB" id="A0A4S3JU23"/>
<comment type="caution">
    <text evidence="2">The sequence shown here is derived from an EMBL/GenBank/DDBJ whole genome shotgun (WGS) entry which is preliminary data.</text>
</comment>
<dbReference type="Proteomes" id="UP000308092">
    <property type="component" value="Unassembled WGS sequence"/>
</dbReference>